<sequence length="245" mass="27180">MYAAHKKDINRHKSFHPLTYRNLSKVEQRQQEEEAKKKAATERGEELRRDQEQRRYDDLILAASADSVSGQLAKFRQVENIFAAEAKTERAGGSTSTGSGDLAGPASLSLLKSGTLSFRKDETGQGNDEAISGRKRGRDEGRLPADSDGGEVEGPGKDKKAVTGFMSTSDAAQLRKELDKLQKERHDPLRRIEQFQNRTVAAEAKRRALAAKTTAATVSADTCKDTEKDAIHSRIQELLLMKRRK</sequence>
<dbReference type="AlphaFoldDB" id="A0A061IXT3"/>
<feature type="region of interest" description="Disordered" evidence="1">
    <location>
        <begin position="85"/>
        <end position="162"/>
    </location>
</feature>
<proteinExistence type="predicted"/>
<evidence type="ECO:0000259" key="2">
    <source>
        <dbReference type="SMART" id="SM01083"/>
    </source>
</evidence>
<keyword evidence="4" id="KW-1185">Reference proteome</keyword>
<feature type="region of interest" description="Disordered" evidence="1">
    <location>
        <begin position="1"/>
        <end position="54"/>
    </location>
</feature>
<comment type="caution">
    <text evidence="3">The sequence shown here is derived from an EMBL/GenBank/DDBJ whole genome shotgun (WGS) entry which is preliminary data.</text>
</comment>
<evidence type="ECO:0000256" key="1">
    <source>
        <dbReference type="SAM" id="MobiDB-lite"/>
    </source>
</evidence>
<dbReference type="OrthoDB" id="273641at2759"/>
<reference evidence="3 4" key="1">
    <citation type="submission" date="2013-07" db="EMBL/GenBank/DDBJ databases">
        <authorList>
            <person name="Stoco P.H."/>
            <person name="Wagner G."/>
            <person name="Gerber A."/>
            <person name="Zaha A."/>
            <person name="Thompson C."/>
            <person name="Bartholomeu D.C."/>
            <person name="Luckemeyer D.D."/>
            <person name="Bahia D."/>
            <person name="Loreto E."/>
            <person name="Prestes E.B."/>
            <person name="Lima F.M."/>
            <person name="Rodrigues-Luiz G."/>
            <person name="Vallejo G.A."/>
            <person name="Filho J.F."/>
            <person name="Monteiro K.M."/>
            <person name="Tyler K.M."/>
            <person name="de Almeida L.G."/>
            <person name="Ortiz M.F."/>
            <person name="Siervo M.A."/>
            <person name="de Moraes M.H."/>
            <person name="Cunha O.L."/>
            <person name="Mendonca-Neto R."/>
            <person name="Silva R."/>
            <person name="Teixeira S.M."/>
            <person name="Murta S.M."/>
            <person name="Sincero T.C."/>
            <person name="Mendes T.A."/>
            <person name="Urmenyi T.P."/>
            <person name="Silva V.G."/>
            <person name="da Rocha W.D."/>
            <person name="Andersson B."/>
            <person name="Romanha A.J."/>
            <person name="Steindel M."/>
            <person name="de Vasconcelos A.T."/>
            <person name="Grisard E.C."/>
        </authorList>
    </citation>
    <scope>NUCLEOTIDE SEQUENCE [LARGE SCALE GENOMIC DNA]</scope>
    <source>
        <strain evidence="3 4">SC58</strain>
    </source>
</reference>
<organism evidence="3 4">
    <name type="scientific">Trypanosoma rangeli SC58</name>
    <dbReference type="NCBI Taxonomy" id="429131"/>
    <lineage>
        <taxon>Eukaryota</taxon>
        <taxon>Discoba</taxon>
        <taxon>Euglenozoa</taxon>
        <taxon>Kinetoplastea</taxon>
        <taxon>Metakinetoplastina</taxon>
        <taxon>Trypanosomatida</taxon>
        <taxon>Trypanosomatidae</taxon>
        <taxon>Trypanosoma</taxon>
        <taxon>Herpetosoma</taxon>
    </lineage>
</organism>
<dbReference type="SMART" id="SM01083">
    <property type="entry name" value="Cir_N"/>
    <property type="match status" value="1"/>
</dbReference>
<name>A0A061IXT3_TRYRA</name>
<protein>
    <recommendedName>
        <fullName evidence="2">CBF1-interacting co-repressor CIR N-terminal domain-containing protein</fullName>
    </recommendedName>
</protein>
<dbReference type="VEuPathDB" id="TriTrypDB:TRSC58_05433"/>
<dbReference type="EMBL" id="AUPL01005433">
    <property type="protein sequence ID" value="ESL06885.1"/>
    <property type="molecule type" value="Genomic_DNA"/>
</dbReference>
<feature type="compositionally biased region" description="Basic and acidic residues" evidence="1">
    <location>
        <begin position="24"/>
        <end position="54"/>
    </location>
</feature>
<accession>A0A061IXT3</accession>
<evidence type="ECO:0000313" key="4">
    <source>
        <dbReference type="Proteomes" id="UP000031737"/>
    </source>
</evidence>
<dbReference type="InterPro" id="IPR019339">
    <property type="entry name" value="CIR_N_dom"/>
</dbReference>
<gene>
    <name evidence="3" type="ORF">TRSC58_05433</name>
</gene>
<dbReference type="Proteomes" id="UP000031737">
    <property type="component" value="Unassembled WGS sequence"/>
</dbReference>
<evidence type="ECO:0000313" key="3">
    <source>
        <dbReference type="EMBL" id="ESL06885.1"/>
    </source>
</evidence>
<feature type="domain" description="CBF1-interacting co-repressor CIR N-terminal" evidence="2">
    <location>
        <begin position="14"/>
        <end position="50"/>
    </location>
</feature>